<dbReference type="EMBL" id="WOWK01000027">
    <property type="protein sequence ID" value="KAF0326820.1"/>
    <property type="molecule type" value="Genomic_DNA"/>
</dbReference>
<evidence type="ECO:0000256" key="1">
    <source>
        <dbReference type="SAM" id="MobiDB-lite"/>
    </source>
</evidence>
<dbReference type="InterPro" id="IPR036420">
    <property type="entry name" value="BRCT_dom_sf"/>
</dbReference>
<dbReference type="SUPFAM" id="SSF52113">
    <property type="entry name" value="BRCT domain"/>
    <property type="match status" value="1"/>
</dbReference>
<dbReference type="SMART" id="SM00292">
    <property type="entry name" value="BRCT"/>
    <property type="match status" value="1"/>
</dbReference>
<feature type="compositionally biased region" description="Pro residues" evidence="1">
    <location>
        <begin position="1"/>
        <end position="13"/>
    </location>
</feature>
<dbReference type="OrthoDB" id="427711at2759"/>
<accession>A0A8H3WIA7</accession>
<organism evidence="3 4">
    <name type="scientific">Colletotrichum asianum</name>
    <dbReference type="NCBI Taxonomy" id="702518"/>
    <lineage>
        <taxon>Eukaryota</taxon>
        <taxon>Fungi</taxon>
        <taxon>Dikarya</taxon>
        <taxon>Ascomycota</taxon>
        <taxon>Pezizomycotina</taxon>
        <taxon>Sordariomycetes</taxon>
        <taxon>Hypocreomycetidae</taxon>
        <taxon>Glomerellales</taxon>
        <taxon>Glomerellaceae</taxon>
        <taxon>Colletotrichum</taxon>
        <taxon>Colletotrichum gloeosporioides species complex</taxon>
    </lineage>
</organism>
<keyword evidence="4" id="KW-1185">Reference proteome</keyword>
<feature type="region of interest" description="Disordered" evidence="1">
    <location>
        <begin position="1"/>
        <end position="43"/>
    </location>
</feature>
<dbReference type="Pfam" id="PF00533">
    <property type="entry name" value="BRCT"/>
    <property type="match status" value="1"/>
</dbReference>
<dbReference type="InterPro" id="IPR001357">
    <property type="entry name" value="BRCT_dom"/>
</dbReference>
<comment type="caution">
    <text evidence="3">The sequence shown here is derived from an EMBL/GenBank/DDBJ whole genome shotgun (WGS) entry which is preliminary data.</text>
</comment>
<name>A0A8H3WIA7_9PEZI</name>
<gene>
    <name evidence="3" type="ORF">GQ607_005878</name>
</gene>
<protein>
    <submittedName>
        <fullName evidence="3">Brca1 c terminus domain-containing protein</fullName>
    </submittedName>
</protein>
<feature type="compositionally biased region" description="Low complexity" evidence="1">
    <location>
        <begin position="109"/>
        <end position="125"/>
    </location>
</feature>
<evidence type="ECO:0000313" key="4">
    <source>
        <dbReference type="Proteomes" id="UP000434172"/>
    </source>
</evidence>
<feature type="compositionally biased region" description="Polar residues" evidence="1">
    <location>
        <begin position="17"/>
        <end position="30"/>
    </location>
</feature>
<proteinExistence type="predicted"/>
<feature type="region of interest" description="Disordered" evidence="1">
    <location>
        <begin position="109"/>
        <end position="151"/>
    </location>
</feature>
<feature type="domain" description="BRCT" evidence="2">
    <location>
        <begin position="153"/>
        <end position="259"/>
    </location>
</feature>
<evidence type="ECO:0000313" key="3">
    <source>
        <dbReference type="EMBL" id="KAF0326820.1"/>
    </source>
</evidence>
<dbReference type="PROSITE" id="PS50172">
    <property type="entry name" value="BRCT"/>
    <property type="match status" value="1"/>
</dbReference>
<dbReference type="Proteomes" id="UP000434172">
    <property type="component" value="Unassembled WGS sequence"/>
</dbReference>
<dbReference type="AlphaFoldDB" id="A0A8H3WIA7"/>
<feature type="compositionally biased region" description="Basic and acidic residues" evidence="1">
    <location>
        <begin position="137"/>
        <end position="151"/>
    </location>
</feature>
<reference evidence="3 4" key="1">
    <citation type="submission" date="2019-12" db="EMBL/GenBank/DDBJ databases">
        <title>A genome sequence resource for the geographically widespread anthracnose pathogen Colletotrichum asianum.</title>
        <authorList>
            <person name="Meng Y."/>
        </authorList>
    </citation>
    <scope>NUCLEOTIDE SEQUENCE [LARGE SCALE GENOMIC DNA]</scope>
    <source>
        <strain evidence="3 4">ICMP 18580</strain>
    </source>
</reference>
<evidence type="ECO:0000259" key="2">
    <source>
        <dbReference type="PROSITE" id="PS50172"/>
    </source>
</evidence>
<sequence>MPPPEKTPLPPAAKPRFSNNFDPYNSSATGHQRPETAPGATLGWRDSRARKLAGQFAAGHSGGVRMSDTYGAGSEDYDEKLKMVVPKNVRARATTSVADMLARRGLMRSGSSISDAGSATSTTSARRGDSTNEEAIMEARRREDEEKEEKAAVGRGLFEGVTVHVNGSTHPIISDHKLKRVLVENGARMSIHLGRRQVTHVIVGRPAGVGAGAGGGLASGKLDKEIRKVGGCGVKYVGVEWVLESLKAGSRLSEARFAPLKVAREGQKSVYGMFGKSSSTGPSAGSASR</sequence>
<dbReference type="Gene3D" id="3.40.50.10190">
    <property type="entry name" value="BRCT domain"/>
    <property type="match status" value="1"/>
</dbReference>